<reference evidence="2 3" key="1">
    <citation type="submission" date="2017-07" db="EMBL/GenBank/DDBJ databases">
        <title>Draft whole genome sequences of clinical Proprionibacteriaceae strains.</title>
        <authorList>
            <person name="Bernier A.-M."/>
            <person name="Bernard K."/>
            <person name="Domingo M.-C."/>
        </authorList>
    </citation>
    <scope>NUCLEOTIDE SEQUENCE [LARGE SCALE GENOMIC DNA]</scope>
    <source>
        <strain evidence="2 3">NML 030167</strain>
    </source>
</reference>
<keyword evidence="2" id="KW-0378">Hydrolase</keyword>
<name>A0A255GFW4_9ACTN</name>
<evidence type="ECO:0000313" key="2">
    <source>
        <dbReference type="EMBL" id="OYO14725.1"/>
    </source>
</evidence>
<dbReference type="Proteomes" id="UP000215896">
    <property type="component" value="Unassembled WGS sequence"/>
</dbReference>
<dbReference type="GO" id="GO:0016787">
    <property type="term" value="F:hydrolase activity"/>
    <property type="evidence" value="ECO:0007669"/>
    <property type="project" value="UniProtKB-KW"/>
</dbReference>
<keyword evidence="3" id="KW-1185">Reference proteome</keyword>
<dbReference type="OrthoDB" id="8871309at2"/>
<dbReference type="InterPro" id="IPR000073">
    <property type="entry name" value="AB_hydrolase_1"/>
</dbReference>
<dbReference type="Pfam" id="PF12697">
    <property type="entry name" value="Abhydrolase_6"/>
    <property type="match status" value="1"/>
</dbReference>
<protein>
    <submittedName>
        <fullName evidence="2">Alpha/beta hydrolase</fullName>
    </submittedName>
</protein>
<dbReference type="EMBL" id="NMVO01000012">
    <property type="protein sequence ID" value="OYO14725.1"/>
    <property type="molecule type" value="Genomic_DNA"/>
</dbReference>
<proteinExistence type="predicted"/>
<evidence type="ECO:0000313" key="3">
    <source>
        <dbReference type="Proteomes" id="UP000215896"/>
    </source>
</evidence>
<dbReference type="AlphaFoldDB" id="A0A255GFW4"/>
<dbReference type="InterPro" id="IPR050266">
    <property type="entry name" value="AB_hydrolase_sf"/>
</dbReference>
<accession>A0A255GFW4</accession>
<dbReference type="SUPFAM" id="SSF53474">
    <property type="entry name" value="alpha/beta-Hydrolases"/>
    <property type="match status" value="1"/>
</dbReference>
<comment type="caution">
    <text evidence="2">The sequence shown here is derived from an EMBL/GenBank/DDBJ whole genome shotgun (WGS) entry which is preliminary data.</text>
</comment>
<dbReference type="InterPro" id="IPR029058">
    <property type="entry name" value="AB_hydrolase_fold"/>
</dbReference>
<dbReference type="PANTHER" id="PTHR43798:SF27">
    <property type="entry name" value="HYDROLASE ALPHA_BETA HYDROLASE FOLD FAMILY"/>
    <property type="match status" value="1"/>
</dbReference>
<dbReference type="Gene3D" id="3.40.50.1820">
    <property type="entry name" value="alpha/beta hydrolase"/>
    <property type="match status" value="1"/>
</dbReference>
<gene>
    <name evidence="2" type="ORF">CGZ94_09180</name>
</gene>
<sequence>MRNVVKKTEGARRRRWPWVLLVVACALLLTDKVVALANPQPQVGRFDGVEGARAYDSAYAAALAAMPTPTTIRDIPTTFGSVRVTQWTRPELTGLVPVLLTPGWGSGTPAWDANLRDLMAERPVIAVDAVGDAGQSVQRIPLTSTADHAQWLTEVLDALEVPRVHVVGHSFGAATATALALHRPERVASLTQLEPVLTYGQLPASVIFWSIPVNVPFLPQSWRDRGLAEIGGVDPTELKTAGPVGEMIAAGTQHYRQAMPMPSPLTDEQIRGLRMPVYLAVAGRKSLVGGDAAVQRARQLLPQGTIRIFPNATHSLPMQESAALDADLLAWWRTQDR</sequence>
<dbReference type="GO" id="GO:0016020">
    <property type="term" value="C:membrane"/>
    <property type="evidence" value="ECO:0007669"/>
    <property type="project" value="TreeGrafter"/>
</dbReference>
<organism evidence="2 3">
    <name type="scientific">Enemella evansiae</name>
    <dbReference type="NCBI Taxonomy" id="2016499"/>
    <lineage>
        <taxon>Bacteria</taxon>
        <taxon>Bacillati</taxon>
        <taxon>Actinomycetota</taxon>
        <taxon>Actinomycetes</taxon>
        <taxon>Propionibacteriales</taxon>
        <taxon>Propionibacteriaceae</taxon>
        <taxon>Enemella</taxon>
    </lineage>
</organism>
<evidence type="ECO:0000259" key="1">
    <source>
        <dbReference type="Pfam" id="PF12697"/>
    </source>
</evidence>
<feature type="domain" description="AB hydrolase-1" evidence="1">
    <location>
        <begin position="98"/>
        <end position="322"/>
    </location>
</feature>
<dbReference type="PANTHER" id="PTHR43798">
    <property type="entry name" value="MONOACYLGLYCEROL LIPASE"/>
    <property type="match status" value="1"/>
</dbReference>